<dbReference type="SUPFAM" id="SSF50475">
    <property type="entry name" value="FMN-binding split barrel"/>
    <property type="match status" value="1"/>
</dbReference>
<evidence type="ECO:0000313" key="7">
    <source>
        <dbReference type="EMBL" id="PSN74873.1"/>
    </source>
</evidence>
<dbReference type="PANTHER" id="PTHR33798:SF5">
    <property type="entry name" value="FLAVIN REDUCTASE LIKE DOMAIN-CONTAINING PROTEIN"/>
    <property type="match status" value="1"/>
</dbReference>
<dbReference type="Pfam" id="PF01613">
    <property type="entry name" value="Flavin_Reduct"/>
    <property type="match status" value="1"/>
</dbReference>
<evidence type="ECO:0000256" key="5">
    <source>
        <dbReference type="SAM" id="MobiDB-lite"/>
    </source>
</evidence>
<comment type="cofactor">
    <cofactor evidence="1">
        <name>FMN</name>
        <dbReference type="ChEBI" id="CHEBI:58210"/>
    </cofactor>
</comment>
<dbReference type="GO" id="GO:0010181">
    <property type="term" value="F:FMN binding"/>
    <property type="evidence" value="ECO:0007669"/>
    <property type="project" value="InterPro"/>
</dbReference>
<feature type="domain" description="Flavin reductase like" evidence="6">
    <location>
        <begin position="83"/>
        <end position="243"/>
    </location>
</feature>
<dbReference type="InterPro" id="IPR002563">
    <property type="entry name" value="Flavin_Rdtase-like_dom"/>
</dbReference>
<dbReference type="Proteomes" id="UP000240883">
    <property type="component" value="Unassembled WGS sequence"/>
</dbReference>
<name>A0A2T2PB34_CORCC</name>
<dbReference type="PANTHER" id="PTHR33798">
    <property type="entry name" value="FLAVOPROTEIN OXYGENASE"/>
    <property type="match status" value="1"/>
</dbReference>
<dbReference type="EMBL" id="KZ678128">
    <property type="protein sequence ID" value="PSN74873.1"/>
    <property type="molecule type" value="Genomic_DNA"/>
</dbReference>
<protein>
    <submittedName>
        <fullName evidence="7">Flavo protein-like protein oxygenase</fullName>
    </submittedName>
</protein>
<dbReference type="InterPro" id="IPR012349">
    <property type="entry name" value="Split_barrel_FMN-bd"/>
</dbReference>
<feature type="region of interest" description="Disordered" evidence="5">
    <location>
        <begin position="1"/>
        <end position="56"/>
    </location>
</feature>
<evidence type="ECO:0000256" key="4">
    <source>
        <dbReference type="ARBA" id="ARBA00038054"/>
    </source>
</evidence>
<evidence type="ECO:0000259" key="6">
    <source>
        <dbReference type="SMART" id="SM00903"/>
    </source>
</evidence>
<feature type="compositionally biased region" description="Basic and acidic residues" evidence="5">
    <location>
        <begin position="1"/>
        <end position="34"/>
    </location>
</feature>
<gene>
    <name evidence="7" type="ORF">BS50DRAFT_26035</name>
</gene>
<dbReference type="AlphaFoldDB" id="A0A2T2PB34"/>
<organism evidence="7 8">
    <name type="scientific">Corynespora cassiicola Philippines</name>
    <dbReference type="NCBI Taxonomy" id="1448308"/>
    <lineage>
        <taxon>Eukaryota</taxon>
        <taxon>Fungi</taxon>
        <taxon>Dikarya</taxon>
        <taxon>Ascomycota</taxon>
        <taxon>Pezizomycotina</taxon>
        <taxon>Dothideomycetes</taxon>
        <taxon>Pleosporomycetidae</taxon>
        <taxon>Pleosporales</taxon>
        <taxon>Corynesporascaceae</taxon>
        <taxon>Corynespora</taxon>
    </lineage>
</organism>
<keyword evidence="2" id="KW-0285">Flavoprotein</keyword>
<dbReference type="OrthoDB" id="10250990at2759"/>
<dbReference type="Gene3D" id="2.30.110.10">
    <property type="entry name" value="Electron Transport, Fmn-binding Protein, Chain A"/>
    <property type="match status" value="1"/>
</dbReference>
<evidence type="ECO:0000256" key="1">
    <source>
        <dbReference type="ARBA" id="ARBA00001917"/>
    </source>
</evidence>
<accession>A0A2T2PB34</accession>
<proteinExistence type="inferred from homology"/>
<evidence type="ECO:0000256" key="3">
    <source>
        <dbReference type="ARBA" id="ARBA00022643"/>
    </source>
</evidence>
<sequence length="294" mass="32161">MAAPKADAEAAIKRNPHPDFKAVEASRPRFDTSSKWHYSQTPKPDWKPGEGANNAEGLSKKHREIDPNAEGRAAVHNYKLLISGIVPRPVGFVSTISDDGKSTNLAPFSYFNLISHDPPLFILGFSGGYNRPKDTLTNLLATKECTLNIISEDYIEAANYTSINAPAGISEWPFSGLHPAKSSVVKSDRVQEAVFSIEAQLVETREWESKVVPGKKTGVLAIVEGVRFWVREDAIDDEGVLIDPAVLKPISRLGGITFGRVTEAFELPRPAYDEVTKDPEVAKLAKPKADGQLE</sequence>
<dbReference type="STRING" id="1448308.A0A2T2PB34"/>
<dbReference type="SMART" id="SM00903">
    <property type="entry name" value="Flavin_Reduct"/>
    <property type="match status" value="1"/>
</dbReference>
<reference evidence="7 8" key="1">
    <citation type="journal article" date="2018" name="Front. Microbiol.">
        <title>Genome-Wide Analysis of Corynespora cassiicola Leaf Fall Disease Putative Effectors.</title>
        <authorList>
            <person name="Lopez D."/>
            <person name="Ribeiro S."/>
            <person name="Label P."/>
            <person name="Fumanal B."/>
            <person name="Venisse J.S."/>
            <person name="Kohler A."/>
            <person name="de Oliveira R.R."/>
            <person name="Labutti K."/>
            <person name="Lipzen A."/>
            <person name="Lail K."/>
            <person name="Bauer D."/>
            <person name="Ohm R.A."/>
            <person name="Barry K.W."/>
            <person name="Spatafora J."/>
            <person name="Grigoriev I.V."/>
            <person name="Martin F.M."/>
            <person name="Pujade-Renaud V."/>
        </authorList>
    </citation>
    <scope>NUCLEOTIDE SEQUENCE [LARGE SCALE GENOMIC DNA]</scope>
    <source>
        <strain evidence="7 8">Philippines</strain>
    </source>
</reference>
<evidence type="ECO:0000256" key="2">
    <source>
        <dbReference type="ARBA" id="ARBA00022630"/>
    </source>
</evidence>
<keyword evidence="3" id="KW-0288">FMN</keyword>
<comment type="similarity">
    <text evidence="4">Belongs to the flavoredoxin family.</text>
</comment>
<evidence type="ECO:0000313" key="8">
    <source>
        <dbReference type="Proteomes" id="UP000240883"/>
    </source>
</evidence>
<keyword evidence="8" id="KW-1185">Reference proteome</keyword>